<proteinExistence type="predicted"/>
<evidence type="ECO:0000256" key="2">
    <source>
        <dbReference type="SAM" id="SignalP"/>
    </source>
</evidence>
<evidence type="ECO:0000313" key="3">
    <source>
        <dbReference type="EMBL" id="SHG81957.1"/>
    </source>
</evidence>
<evidence type="ECO:0000256" key="1">
    <source>
        <dbReference type="SAM" id="MobiDB-lite"/>
    </source>
</evidence>
<feature type="chain" id="PRO_5012296516" description="Porin" evidence="2">
    <location>
        <begin position="22"/>
        <end position="97"/>
    </location>
</feature>
<organism evidence="3 4">
    <name type="scientific">Bradyrhizobium erythrophlei</name>
    <dbReference type="NCBI Taxonomy" id="1437360"/>
    <lineage>
        <taxon>Bacteria</taxon>
        <taxon>Pseudomonadati</taxon>
        <taxon>Pseudomonadota</taxon>
        <taxon>Alphaproteobacteria</taxon>
        <taxon>Hyphomicrobiales</taxon>
        <taxon>Nitrobacteraceae</taxon>
        <taxon>Bradyrhizobium</taxon>
    </lineage>
</organism>
<dbReference type="Proteomes" id="UP000190675">
    <property type="component" value="Chromosome I"/>
</dbReference>
<accession>A0A1M5MXL8</accession>
<feature type="region of interest" description="Disordered" evidence="1">
    <location>
        <begin position="61"/>
        <end position="97"/>
    </location>
</feature>
<sequence>MNKLVFAILVIVVPVSWPALAQTKILPKSVTSRVDNCAPIGRTADGKLVYSMKCENLPVPPAPPQAEVAPAPAPPPEPEVQRSGIFGLSYERKRPDE</sequence>
<gene>
    <name evidence="3" type="ORF">SAMN05444169_4301</name>
</gene>
<dbReference type="AlphaFoldDB" id="A0A1M5MXL8"/>
<reference evidence="3 4" key="1">
    <citation type="submission" date="2016-11" db="EMBL/GenBank/DDBJ databases">
        <authorList>
            <person name="Jaros S."/>
            <person name="Januszkiewicz K."/>
            <person name="Wedrychowicz H."/>
        </authorList>
    </citation>
    <scope>NUCLEOTIDE SEQUENCE [LARGE SCALE GENOMIC DNA]</scope>
    <source>
        <strain evidence="3 4">GAS242</strain>
    </source>
</reference>
<feature type="signal peptide" evidence="2">
    <location>
        <begin position="1"/>
        <end position="21"/>
    </location>
</feature>
<dbReference type="RefSeq" id="WP_154073344.1">
    <property type="nucleotide sequence ID" value="NZ_LT670818.1"/>
</dbReference>
<name>A0A1M5MXL8_9BRAD</name>
<protein>
    <recommendedName>
        <fullName evidence="5">Porin</fullName>
    </recommendedName>
</protein>
<keyword evidence="2" id="KW-0732">Signal</keyword>
<dbReference type="OrthoDB" id="8248202at2"/>
<evidence type="ECO:0000313" key="4">
    <source>
        <dbReference type="Proteomes" id="UP000190675"/>
    </source>
</evidence>
<dbReference type="EMBL" id="LT670818">
    <property type="protein sequence ID" value="SHG81957.1"/>
    <property type="molecule type" value="Genomic_DNA"/>
</dbReference>
<evidence type="ECO:0008006" key="5">
    <source>
        <dbReference type="Google" id="ProtNLM"/>
    </source>
</evidence>